<evidence type="ECO:0000256" key="1">
    <source>
        <dbReference type="SAM" id="MobiDB-lite"/>
    </source>
</evidence>
<feature type="compositionally biased region" description="Low complexity" evidence="1">
    <location>
        <begin position="1"/>
        <end position="20"/>
    </location>
</feature>
<comment type="caution">
    <text evidence="2">The sequence shown here is derived from an EMBL/GenBank/DDBJ whole genome shotgun (WGS) entry which is preliminary data.</text>
</comment>
<keyword evidence="3" id="KW-1185">Reference proteome</keyword>
<dbReference type="Proteomes" id="UP000828390">
    <property type="component" value="Unassembled WGS sequence"/>
</dbReference>
<proteinExistence type="predicted"/>
<protein>
    <submittedName>
        <fullName evidence="2">Uncharacterized protein</fullName>
    </submittedName>
</protein>
<feature type="region of interest" description="Disordered" evidence="1">
    <location>
        <begin position="1"/>
        <end position="29"/>
    </location>
</feature>
<evidence type="ECO:0000313" key="2">
    <source>
        <dbReference type="EMBL" id="KAH3870220.1"/>
    </source>
</evidence>
<reference evidence="2" key="1">
    <citation type="journal article" date="2019" name="bioRxiv">
        <title>The Genome of the Zebra Mussel, Dreissena polymorpha: A Resource for Invasive Species Research.</title>
        <authorList>
            <person name="McCartney M.A."/>
            <person name="Auch B."/>
            <person name="Kono T."/>
            <person name="Mallez S."/>
            <person name="Zhang Y."/>
            <person name="Obille A."/>
            <person name="Becker A."/>
            <person name="Abrahante J.E."/>
            <person name="Garbe J."/>
            <person name="Badalamenti J.P."/>
            <person name="Herman A."/>
            <person name="Mangelson H."/>
            <person name="Liachko I."/>
            <person name="Sullivan S."/>
            <person name="Sone E.D."/>
            <person name="Koren S."/>
            <person name="Silverstein K.A.T."/>
            <person name="Beckman K.B."/>
            <person name="Gohl D.M."/>
        </authorList>
    </citation>
    <scope>NUCLEOTIDE SEQUENCE</scope>
    <source>
        <strain evidence="2">Duluth1</strain>
        <tissue evidence="2">Whole animal</tissue>
    </source>
</reference>
<dbReference type="AlphaFoldDB" id="A0A9D4M5L1"/>
<feature type="compositionally biased region" description="Basic and acidic residues" evidence="1">
    <location>
        <begin position="85"/>
        <end position="103"/>
    </location>
</feature>
<organism evidence="2 3">
    <name type="scientific">Dreissena polymorpha</name>
    <name type="common">Zebra mussel</name>
    <name type="synonym">Mytilus polymorpha</name>
    <dbReference type="NCBI Taxonomy" id="45954"/>
    <lineage>
        <taxon>Eukaryota</taxon>
        <taxon>Metazoa</taxon>
        <taxon>Spiralia</taxon>
        <taxon>Lophotrochozoa</taxon>
        <taxon>Mollusca</taxon>
        <taxon>Bivalvia</taxon>
        <taxon>Autobranchia</taxon>
        <taxon>Heteroconchia</taxon>
        <taxon>Euheterodonta</taxon>
        <taxon>Imparidentia</taxon>
        <taxon>Neoheterodontei</taxon>
        <taxon>Myida</taxon>
        <taxon>Dreissenoidea</taxon>
        <taxon>Dreissenidae</taxon>
        <taxon>Dreissena</taxon>
    </lineage>
</organism>
<feature type="region of interest" description="Disordered" evidence="1">
    <location>
        <begin position="45"/>
        <end position="67"/>
    </location>
</feature>
<gene>
    <name evidence="2" type="ORF">DPMN_033402</name>
</gene>
<accession>A0A9D4M5L1</accession>
<feature type="region of interest" description="Disordered" evidence="1">
    <location>
        <begin position="81"/>
        <end position="103"/>
    </location>
</feature>
<name>A0A9D4M5L1_DREPO</name>
<reference evidence="2" key="2">
    <citation type="submission" date="2020-11" db="EMBL/GenBank/DDBJ databases">
        <authorList>
            <person name="McCartney M.A."/>
            <person name="Auch B."/>
            <person name="Kono T."/>
            <person name="Mallez S."/>
            <person name="Becker A."/>
            <person name="Gohl D.M."/>
            <person name="Silverstein K.A.T."/>
            <person name="Koren S."/>
            <person name="Bechman K.B."/>
            <person name="Herman A."/>
            <person name="Abrahante J.E."/>
            <person name="Garbe J."/>
        </authorList>
    </citation>
    <scope>NUCLEOTIDE SEQUENCE</scope>
    <source>
        <strain evidence="2">Duluth1</strain>
        <tissue evidence="2">Whole animal</tissue>
    </source>
</reference>
<dbReference type="EMBL" id="JAIWYP010000002">
    <property type="protein sequence ID" value="KAH3870220.1"/>
    <property type="molecule type" value="Genomic_DNA"/>
</dbReference>
<sequence length="103" mass="11330">MLKLAQTNQPTDQPTDQQTNRRGKNNMSPTTIATIKDVKKALQHFHGGGGGRLSSDNHLVDGPTDRQTHFTISGLSVLDLSSDNHLVDGRTDRQTDRPTDRPT</sequence>
<evidence type="ECO:0000313" key="3">
    <source>
        <dbReference type="Proteomes" id="UP000828390"/>
    </source>
</evidence>